<dbReference type="RefSeq" id="WP_098483294.1">
    <property type="nucleotide sequence ID" value="NZ_PDJI01000004.1"/>
</dbReference>
<gene>
    <name evidence="2" type="ORF">ATJ97_1629</name>
</gene>
<feature type="transmembrane region" description="Helical" evidence="1">
    <location>
        <begin position="81"/>
        <end position="110"/>
    </location>
</feature>
<evidence type="ECO:0000313" key="3">
    <source>
        <dbReference type="Proteomes" id="UP000222106"/>
    </source>
</evidence>
<protein>
    <submittedName>
        <fullName evidence="2">Uncharacterized protein</fullName>
    </submittedName>
</protein>
<comment type="caution">
    <text evidence="2">The sequence shown here is derived from an EMBL/GenBank/DDBJ whole genome shotgun (WGS) entry which is preliminary data.</text>
</comment>
<feature type="transmembrane region" description="Helical" evidence="1">
    <location>
        <begin position="183"/>
        <end position="203"/>
    </location>
</feature>
<evidence type="ECO:0000256" key="1">
    <source>
        <dbReference type="SAM" id="Phobius"/>
    </source>
</evidence>
<keyword evidence="1" id="KW-1133">Transmembrane helix</keyword>
<name>A0A2A9EJL7_9MICO</name>
<evidence type="ECO:0000313" key="2">
    <source>
        <dbReference type="EMBL" id="PFG39134.1"/>
    </source>
</evidence>
<keyword evidence="3" id="KW-1185">Reference proteome</keyword>
<keyword evidence="1" id="KW-0472">Membrane</keyword>
<dbReference type="InterPro" id="IPR014509">
    <property type="entry name" value="YjdF-like"/>
</dbReference>
<sequence>MTSPPHPRRADALPRRGLEELVDSPALAGSLDDGRPPSPSIDHTATVDVLLDDRPLRERAREIVEVPGSAWTRAAVHGAGVLAVLSLVAGLGWGVVGLALMALVLLGVTLARVLRLPGDLQLLLDLTLVVAAWAALLQLYQRWWWLDMVVHMVATGLLAVLAVTGLLRAGTFAAGTSRRGRRLGLAAVTLAVGLALAVVWEVGEWAGHTYLDPAIFVSYEDTIGDLAAGGAGSAVAAAWLAWRRDGR</sequence>
<feature type="transmembrane region" description="Helical" evidence="1">
    <location>
        <begin position="122"/>
        <end position="140"/>
    </location>
</feature>
<proteinExistence type="predicted"/>
<dbReference type="EMBL" id="PDJI01000004">
    <property type="protein sequence ID" value="PFG39134.1"/>
    <property type="molecule type" value="Genomic_DNA"/>
</dbReference>
<feature type="transmembrane region" description="Helical" evidence="1">
    <location>
        <begin position="152"/>
        <end position="171"/>
    </location>
</feature>
<feature type="transmembrane region" description="Helical" evidence="1">
    <location>
        <begin position="223"/>
        <end position="242"/>
    </location>
</feature>
<dbReference type="Proteomes" id="UP000222106">
    <property type="component" value="Unassembled WGS sequence"/>
</dbReference>
<accession>A0A2A9EJL7</accession>
<dbReference type="Pfam" id="PF09997">
    <property type="entry name" value="DUF2238"/>
    <property type="match status" value="1"/>
</dbReference>
<reference evidence="2 3" key="1">
    <citation type="submission" date="2017-10" db="EMBL/GenBank/DDBJ databases">
        <title>Sequencing the genomes of 1000 actinobacteria strains.</title>
        <authorList>
            <person name="Klenk H.-P."/>
        </authorList>
    </citation>
    <scope>NUCLEOTIDE SEQUENCE [LARGE SCALE GENOMIC DNA]</scope>
    <source>
        <strain evidence="2 3">DSM 21838</strain>
    </source>
</reference>
<organism evidence="2 3">
    <name type="scientific">Georgenia soli</name>
    <dbReference type="NCBI Taxonomy" id="638953"/>
    <lineage>
        <taxon>Bacteria</taxon>
        <taxon>Bacillati</taxon>
        <taxon>Actinomycetota</taxon>
        <taxon>Actinomycetes</taxon>
        <taxon>Micrococcales</taxon>
        <taxon>Bogoriellaceae</taxon>
        <taxon>Georgenia</taxon>
    </lineage>
</organism>
<dbReference type="AlphaFoldDB" id="A0A2A9EJL7"/>
<keyword evidence="1" id="KW-0812">Transmembrane</keyword>